<evidence type="ECO:0000313" key="8">
    <source>
        <dbReference type="EMBL" id="QIZ77362.1"/>
    </source>
</evidence>
<name>A0A6H1UHU5_9GAMM</name>
<keyword evidence="5" id="KW-0964">Secreted</keyword>
<dbReference type="GO" id="GO:0009421">
    <property type="term" value="C:bacterial-type flagellum filament cap"/>
    <property type="evidence" value="ECO:0007669"/>
    <property type="project" value="InterPro"/>
</dbReference>
<feature type="domain" description="Flagellar hook-associated protein 2 C-terminal" evidence="7">
    <location>
        <begin position="221"/>
        <end position="440"/>
    </location>
</feature>
<gene>
    <name evidence="8" type="primary">fliD</name>
    <name evidence="8" type="ORF">HER31_11015</name>
</gene>
<evidence type="ECO:0000313" key="9">
    <source>
        <dbReference type="Proteomes" id="UP000501602"/>
    </source>
</evidence>
<dbReference type="GO" id="GO:0005576">
    <property type="term" value="C:extracellular region"/>
    <property type="evidence" value="ECO:0007669"/>
    <property type="project" value="UniProtKB-SubCell"/>
</dbReference>
<dbReference type="InterPro" id="IPR010810">
    <property type="entry name" value="Flagellin_hook_IN_motif"/>
</dbReference>
<dbReference type="AlphaFoldDB" id="A0A6H1UHU5"/>
<keyword evidence="8" id="KW-0969">Cilium</keyword>
<evidence type="ECO:0000256" key="5">
    <source>
        <dbReference type="RuleBase" id="RU362066"/>
    </source>
</evidence>
<dbReference type="Pfam" id="PF07196">
    <property type="entry name" value="Flagellin_IN"/>
    <property type="match status" value="1"/>
</dbReference>
<evidence type="ECO:0000256" key="1">
    <source>
        <dbReference type="ARBA" id="ARBA00009764"/>
    </source>
</evidence>
<sequence>MGLTSTGMGSGLDINSIVTSLVDASYSPRKTALTGRVSELETQISALGTLKSSMTEFQDTLEALQDPETFGQRTTSLSQSEYLDVEASPDAVEGSYNLTVNQLAESQKLGSAAVADADATVGEGQLQINVGLDDNGDPDPEAQLTIDVNADDTLADIVDKINGSEDNPGVTATIINSDDGPRLIMTSDETGVENELTISATDTVGTGLTDTFGTMDELVKAQDSEIVVDGITITSSSNEVDDAVNGLTLNLTKADPDETTKLTIDMDTGTTKTAIEDFVEAYNAMAETIADLTEYDAEEESAGALQGDSMTRGITSILRSSLGDQYNLDGQSASLSQFGVSFDAYGKLEIDEDMLDEAIENDVGSLTSLFSAEDTGLAYVLDENLEYYLESDGLFETKTSSYESQIDGLEDDQADLLIQEASYEDRLFDQYNAMDSAVYSIYAQLDSLLANLGTSS</sequence>
<reference evidence="8 9" key="1">
    <citation type="submission" date="2020-04" db="EMBL/GenBank/DDBJ databases">
        <title>Ferrimonas sp. S7 isolated from sea water.</title>
        <authorList>
            <person name="Bae S.S."/>
            <person name="Baek K."/>
        </authorList>
    </citation>
    <scope>NUCLEOTIDE SEQUENCE [LARGE SCALE GENOMIC DNA]</scope>
    <source>
        <strain evidence="8 9">S7</strain>
    </source>
</reference>
<dbReference type="Proteomes" id="UP000501602">
    <property type="component" value="Chromosome"/>
</dbReference>
<accession>A0A6H1UHU5</accession>
<dbReference type="RefSeq" id="WP_168660622.1">
    <property type="nucleotide sequence ID" value="NZ_CP051180.1"/>
</dbReference>
<evidence type="ECO:0000259" key="6">
    <source>
        <dbReference type="Pfam" id="PF02465"/>
    </source>
</evidence>
<dbReference type="InterPro" id="IPR003481">
    <property type="entry name" value="FliD_N"/>
</dbReference>
<dbReference type="GO" id="GO:0007155">
    <property type="term" value="P:cell adhesion"/>
    <property type="evidence" value="ECO:0007669"/>
    <property type="project" value="InterPro"/>
</dbReference>
<keyword evidence="9" id="KW-1185">Reference proteome</keyword>
<comment type="similarity">
    <text evidence="1 5">Belongs to the FliD family.</text>
</comment>
<dbReference type="GO" id="GO:0009424">
    <property type="term" value="C:bacterial-type flagellum hook"/>
    <property type="evidence" value="ECO:0007669"/>
    <property type="project" value="UniProtKB-UniRule"/>
</dbReference>
<comment type="subcellular location">
    <subcellularLocation>
        <location evidence="5">Secreted</location>
    </subcellularLocation>
    <subcellularLocation>
        <location evidence="5">Bacterial flagellum</location>
    </subcellularLocation>
</comment>
<evidence type="ECO:0000256" key="3">
    <source>
        <dbReference type="ARBA" id="ARBA00023054"/>
    </source>
</evidence>
<dbReference type="PANTHER" id="PTHR30288:SF0">
    <property type="entry name" value="FLAGELLAR HOOK-ASSOCIATED PROTEIN 2"/>
    <property type="match status" value="1"/>
</dbReference>
<proteinExistence type="inferred from homology"/>
<dbReference type="GO" id="GO:0071973">
    <property type="term" value="P:bacterial-type flagellum-dependent cell motility"/>
    <property type="evidence" value="ECO:0007669"/>
    <property type="project" value="TreeGrafter"/>
</dbReference>
<evidence type="ECO:0000259" key="7">
    <source>
        <dbReference type="Pfam" id="PF07195"/>
    </source>
</evidence>
<comment type="function">
    <text evidence="5">Required for morphogenesis and for the elongation of the flagellar filament by facilitating polymerization of the flagellin monomers at the tip of growing filament. Forms a capping structure, which prevents flagellin subunits (transported through the central channel of the flagellum) from leaking out without polymerization at the distal end.</text>
</comment>
<dbReference type="Pfam" id="PF07195">
    <property type="entry name" value="FliD_C"/>
    <property type="match status" value="1"/>
</dbReference>
<comment type="subunit">
    <text evidence="2 5">Homopentamer.</text>
</comment>
<keyword evidence="4 5" id="KW-0975">Bacterial flagellum</keyword>
<keyword evidence="3" id="KW-0175">Coiled coil</keyword>
<organism evidence="8 9">
    <name type="scientific">Ferrimonas lipolytica</name>
    <dbReference type="NCBI Taxonomy" id="2724191"/>
    <lineage>
        <taxon>Bacteria</taxon>
        <taxon>Pseudomonadati</taxon>
        <taxon>Pseudomonadota</taxon>
        <taxon>Gammaproteobacteria</taxon>
        <taxon>Alteromonadales</taxon>
        <taxon>Ferrimonadaceae</taxon>
        <taxon>Ferrimonas</taxon>
    </lineage>
</organism>
<feature type="domain" description="Flagellar hook-associated protein 2 N-terminal" evidence="6">
    <location>
        <begin position="10"/>
        <end position="107"/>
    </location>
</feature>
<dbReference type="KEGG" id="fes:HER31_11015"/>
<keyword evidence="8" id="KW-0966">Cell projection</keyword>
<keyword evidence="8" id="KW-0282">Flagellum</keyword>
<dbReference type="InterPro" id="IPR010809">
    <property type="entry name" value="FliD_C"/>
</dbReference>
<dbReference type="EMBL" id="CP051180">
    <property type="protein sequence ID" value="QIZ77362.1"/>
    <property type="molecule type" value="Genomic_DNA"/>
</dbReference>
<dbReference type="PANTHER" id="PTHR30288">
    <property type="entry name" value="FLAGELLAR CAP/ASSEMBLY PROTEIN FLID"/>
    <property type="match status" value="1"/>
</dbReference>
<evidence type="ECO:0000256" key="4">
    <source>
        <dbReference type="ARBA" id="ARBA00023143"/>
    </source>
</evidence>
<dbReference type="Gene3D" id="3.30.70.2120">
    <property type="match status" value="1"/>
</dbReference>
<evidence type="ECO:0000256" key="2">
    <source>
        <dbReference type="ARBA" id="ARBA00011255"/>
    </source>
</evidence>
<dbReference type="InterPro" id="IPR040026">
    <property type="entry name" value="FliD"/>
</dbReference>
<protein>
    <recommendedName>
        <fullName evidence="5">Flagellar hook-associated protein 2</fullName>
        <shortName evidence="5">HAP2</shortName>
    </recommendedName>
    <alternativeName>
        <fullName evidence="5">Flagellar cap protein</fullName>
    </alternativeName>
</protein>
<dbReference type="Pfam" id="PF02465">
    <property type="entry name" value="FliD_N"/>
    <property type="match status" value="1"/>
</dbReference>